<feature type="non-terminal residue" evidence="1">
    <location>
        <position position="1"/>
    </location>
</feature>
<proteinExistence type="predicted"/>
<dbReference type="EMBL" id="BART01028733">
    <property type="protein sequence ID" value="GAG92620.1"/>
    <property type="molecule type" value="Genomic_DNA"/>
</dbReference>
<accession>X1BC68</accession>
<protein>
    <submittedName>
        <fullName evidence="1">Uncharacterized protein</fullName>
    </submittedName>
</protein>
<name>X1BC68_9ZZZZ</name>
<organism evidence="1">
    <name type="scientific">marine sediment metagenome</name>
    <dbReference type="NCBI Taxonomy" id="412755"/>
    <lineage>
        <taxon>unclassified sequences</taxon>
        <taxon>metagenomes</taxon>
        <taxon>ecological metagenomes</taxon>
    </lineage>
</organism>
<sequence>NDSLHKEYTYEPWQKILRWSGIFHDNHQIDELAKKLNKLVRPIQNSQLEEFRCIENIKTDFGNISIRPILFSPERPNNNNADKFINWTELNNFLWLCLCPNEQRQMCGTRYDFTAWGKGLNEIVKAYKNRQKSQTKFKNIDGLYFDIENLRKAAANSGS</sequence>
<evidence type="ECO:0000313" key="1">
    <source>
        <dbReference type="EMBL" id="GAG92620.1"/>
    </source>
</evidence>
<comment type="caution">
    <text evidence="1">The sequence shown here is derived from an EMBL/GenBank/DDBJ whole genome shotgun (WGS) entry which is preliminary data.</text>
</comment>
<gene>
    <name evidence="1" type="ORF">S01H4_50579</name>
</gene>
<reference evidence="1" key="1">
    <citation type="journal article" date="2014" name="Front. Microbiol.">
        <title>High frequency of phylogenetically diverse reductive dehalogenase-homologous genes in deep subseafloor sedimentary metagenomes.</title>
        <authorList>
            <person name="Kawai M."/>
            <person name="Futagami T."/>
            <person name="Toyoda A."/>
            <person name="Takaki Y."/>
            <person name="Nishi S."/>
            <person name="Hori S."/>
            <person name="Arai W."/>
            <person name="Tsubouchi T."/>
            <person name="Morono Y."/>
            <person name="Uchiyama I."/>
            <person name="Ito T."/>
            <person name="Fujiyama A."/>
            <person name="Inagaki F."/>
            <person name="Takami H."/>
        </authorList>
    </citation>
    <scope>NUCLEOTIDE SEQUENCE</scope>
    <source>
        <strain evidence="1">Expedition CK06-06</strain>
    </source>
</reference>
<dbReference type="AlphaFoldDB" id="X1BC68"/>